<dbReference type="RefSeq" id="WP_394832650.1">
    <property type="nucleotide sequence ID" value="NZ_CP089929.1"/>
</dbReference>
<dbReference type="EMBL" id="CP089983">
    <property type="protein sequence ID" value="WXB03023.1"/>
    <property type="molecule type" value="Genomic_DNA"/>
</dbReference>
<proteinExistence type="predicted"/>
<reference evidence="1" key="1">
    <citation type="submission" date="2021-12" db="EMBL/GenBank/DDBJ databases">
        <title>Discovery of the Pendulisporaceae a myxobacterial family with distinct sporulation behavior and unique specialized metabolism.</title>
        <authorList>
            <person name="Garcia R."/>
            <person name="Popoff A."/>
            <person name="Bader C.D."/>
            <person name="Loehr J."/>
            <person name="Walesch S."/>
            <person name="Walt C."/>
            <person name="Boldt J."/>
            <person name="Bunk B."/>
            <person name="Haeckl F.J.F.P.J."/>
            <person name="Gunesch A.P."/>
            <person name="Birkelbach J."/>
            <person name="Nuebel U."/>
            <person name="Pietschmann T."/>
            <person name="Bach T."/>
            <person name="Mueller R."/>
        </authorList>
    </citation>
    <scope>NUCLEOTIDE SEQUENCE</scope>
    <source>
        <strain evidence="1">MSr11367</strain>
    </source>
</reference>
<organism evidence="1 2">
    <name type="scientific">Pendulispora rubella</name>
    <dbReference type="NCBI Taxonomy" id="2741070"/>
    <lineage>
        <taxon>Bacteria</taxon>
        <taxon>Pseudomonadati</taxon>
        <taxon>Myxococcota</taxon>
        <taxon>Myxococcia</taxon>
        <taxon>Myxococcales</taxon>
        <taxon>Sorangiineae</taxon>
        <taxon>Pendulisporaceae</taxon>
        <taxon>Pendulispora</taxon>
    </lineage>
</organism>
<gene>
    <name evidence="1" type="ORF">LVJ94_39715</name>
</gene>
<protein>
    <submittedName>
        <fullName evidence="1">Uncharacterized protein</fullName>
    </submittedName>
</protein>
<keyword evidence="2" id="KW-1185">Reference proteome</keyword>
<dbReference type="Proteomes" id="UP001374803">
    <property type="component" value="Chromosome"/>
</dbReference>
<evidence type="ECO:0000313" key="2">
    <source>
        <dbReference type="Proteomes" id="UP001374803"/>
    </source>
</evidence>
<accession>A0ABZ2KWF1</accession>
<name>A0ABZ2KWF1_9BACT</name>
<sequence length="47" mass="5252">MAFVRRAFGGARAAAPVEIVINDLDQLPNRWARSAPYEMSALGWRYG</sequence>
<evidence type="ECO:0000313" key="1">
    <source>
        <dbReference type="EMBL" id="WXB03023.1"/>
    </source>
</evidence>